<dbReference type="PATRIC" id="fig|1346791.3.peg.2208"/>
<protein>
    <recommendedName>
        <fullName evidence="1">KTSC domain-containing protein</fullName>
    </recommendedName>
</protein>
<dbReference type="STRING" id="1346791.M529_11475"/>
<dbReference type="OrthoDB" id="8450910at2"/>
<evidence type="ECO:0000259" key="1">
    <source>
        <dbReference type="Pfam" id="PF13619"/>
    </source>
</evidence>
<feature type="domain" description="KTSC" evidence="1">
    <location>
        <begin position="3"/>
        <end position="59"/>
    </location>
</feature>
<reference evidence="2 3" key="1">
    <citation type="journal article" date="2013" name="Genome Announc.">
        <title>Draft Genome Sequence of Sphingobium ummariense Strain RL-3, a Hexachlorocyclohexane-Degrading Bacterium.</title>
        <authorList>
            <person name="Kohli P."/>
            <person name="Dua A."/>
            <person name="Sangwan N."/>
            <person name="Oldach P."/>
            <person name="Khurana J.P."/>
            <person name="Lal R."/>
        </authorList>
    </citation>
    <scope>NUCLEOTIDE SEQUENCE [LARGE SCALE GENOMIC DNA]</scope>
    <source>
        <strain evidence="2 3">RL-3</strain>
    </source>
</reference>
<keyword evidence="3" id="KW-1185">Reference proteome</keyword>
<dbReference type="Pfam" id="PF13619">
    <property type="entry name" value="KTSC"/>
    <property type="match status" value="1"/>
</dbReference>
<evidence type="ECO:0000313" key="2">
    <source>
        <dbReference type="EMBL" id="EQB32101.1"/>
    </source>
</evidence>
<dbReference type="EMBL" id="AUWY01000078">
    <property type="protein sequence ID" value="EQB32101.1"/>
    <property type="molecule type" value="Genomic_DNA"/>
</dbReference>
<dbReference type="Proteomes" id="UP000015523">
    <property type="component" value="Unassembled WGS sequence"/>
</dbReference>
<proteinExistence type="predicted"/>
<dbReference type="eggNOG" id="COG1190">
    <property type="taxonomic scope" value="Bacteria"/>
</dbReference>
<evidence type="ECO:0000313" key="3">
    <source>
        <dbReference type="Proteomes" id="UP000015523"/>
    </source>
</evidence>
<organism evidence="2 3">
    <name type="scientific">Sphingobium ummariense RL-3</name>
    <dbReference type="NCBI Taxonomy" id="1346791"/>
    <lineage>
        <taxon>Bacteria</taxon>
        <taxon>Pseudomonadati</taxon>
        <taxon>Pseudomonadota</taxon>
        <taxon>Alphaproteobacteria</taxon>
        <taxon>Sphingomonadales</taxon>
        <taxon>Sphingomonadaceae</taxon>
        <taxon>Sphingobium</taxon>
    </lineage>
</organism>
<dbReference type="InterPro" id="IPR025309">
    <property type="entry name" value="KTSC_dom"/>
</dbReference>
<name>T0J2C0_9SPHN</name>
<gene>
    <name evidence="2" type="ORF">M529_11475</name>
</gene>
<dbReference type="AlphaFoldDB" id="T0J2C0"/>
<sequence>MPSTVIRRFDYDAQTRALDIRFVSGRIYRYFDVPETLADRMRAASSKGAFFNAELRDRYRFARLH</sequence>
<dbReference type="RefSeq" id="WP_021318097.1">
    <property type="nucleotide sequence ID" value="NZ_AUWY01000078.1"/>
</dbReference>
<comment type="caution">
    <text evidence="2">The sequence shown here is derived from an EMBL/GenBank/DDBJ whole genome shotgun (WGS) entry which is preliminary data.</text>
</comment>
<accession>T0J2C0</accession>